<dbReference type="EMBL" id="JAPDPI010000001">
    <property type="protein sequence ID" value="MCW3804220.1"/>
    <property type="molecule type" value="Genomic_DNA"/>
</dbReference>
<organism evidence="2 3">
    <name type="scientific">Plebeiibacterium marinum</name>
    <dbReference type="NCBI Taxonomy" id="2992111"/>
    <lineage>
        <taxon>Bacteria</taxon>
        <taxon>Pseudomonadati</taxon>
        <taxon>Bacteroidota</taxon>
        <taxon>Bacteroidia</taxon>
        <taxon>Marinilabiliales</taxon>
        <taxon>Marinilabiliaceae</taxon>
        <taxon>Plebeiibacterium</taxon>
    </lineage>
</organism>
<dbReference type="InterPro" id="IPR000639">
    <property type="entry name" value="Epox_hydrolase-like"/>
</dbReference>
<gene>
    <name evidence="2" type="ORF">OM074_01215</name>
</gene>
<dbReference type="InterPro" id="IPR050266">
    <property type="entry name" value="AB_hydrolase_sf"/>
</dbReference>
<dbReference type="InterPro" id="IPR029058">
    <property type="entry name" value="AB_hydrolase_fold"/>
</dbReference>
<accession>A0AAE3SJD1</accession>
<dbReference type="PRINTS" id="PR00412">
    <property type="entry name" value="EPOXHYDRLASE"/>
</dbReference>
<proteinExistence type="predicted"/>
<keyword evidence="3" id="KW-1185">Reference proteome</keyword>
<reference evidence="2" key="1">
    <citation type="submission" date="2022-10" db="EMBL/GenBank/DDBJ databases">
        <authorList>
            <person name="Yu W.X."/>
        </authorList>
    </citation>
    <scope>NUCLEOTIDE SEQUENCE</scope>
    <source>
        <strain evidence="2">D04</strain>
    </source>
</reference>
<dbReference type="PRINTS" id="PR00111">
    <property type="entry name" value="ABHYDROLASE"/>
</dbReference>
<protein>
    <submittedName>
        <fullName evidence="2">Alpha/beta hydrolase</fullName>
    </submittedName>
</protein>
<evidence type="ECO:0000259" key="1">
    <source>
        <dbReference type="Pfam" id="PF00561"/>
    </source>
</evidence>
<dbReference type="PANTHER" id="PTHR43798">
    <property type="entry name" value="MONOACYLGLYCEROL LIPASE"/>
    <property type="match status" value="1"/>
</dbReference>
<dbReference type="GO" id="GO:0016787">
    <property type="term" value="F:hydrolase activity"/>
    <property type="evidence" value="ECO:0007669"/>
    <property type="project" value="UniProtKB-KW"/>
</dbReference>
<evidence type="ECO:0000313" key="3">
    <source>
        <dbReference type="Proteomes" id="UP001207408"/>
    </source>
</evidence>
<dbReference type="InterPro" id="IPR000073">
    <property type="entry name" value="AB_hydrolase_1"/>
</dbReference>
<dbReference type="SUPFAM" id="SSF53474">
    <property type="entry name" value="alpha/beta-Hydrolases"/>
    <property type="match status" value="1"/>
</dbReference>
<sequence length="276" mass="31247">MEGLVQKSLMIQDHELNYYEAGTGTPVLFVHGISTYSFIWRKIVPSFVDLYRVIVVDLFGCGRSDLRVDISYSLSSHASYLHQFMAKLNIDKFHLVSHDVGGGIAQIMSVMHPDRIKSATLINTVAYNFWPVQPIISMRTPIFRQFAAATLDLWTLKLIVKRGLYHPGAFTEELVELFRSGINSKPSRKSFLHFAKCLNNNDLMSIVDELHNLDTPILIIRGVKDVYLGAAITHELVKNLKNCTGIRIETAGHYAQEDEPGVIIKEVKNFLELNEK</sequence>
<keyword evidence="2" id="KW-0378">Hydrolase</keyword>
<dbReference type="Pfam" id="PF00561">
    <property type="entry name" value="Abhydrolase_1"/>
    <property type="match status" value="1"/>
</dbReference>
<name>A0AAE3SJD1_9BACT</name>
<comment type="caution">
    <text evidence="2">The sequence shown here is derived from an EMBL/GenBank/DDBJ whole genome shotgun (WGS) entry which is preliminary data.</text>
</comment>
<dbReference type="RefSeq" id="WP_301197443.1">
    <property type="nucleotide sequence ID" value="NZ_JAPDPI010000001.1"/>
</dbReference>
<evidence type="ECO:0000313" key="2">
    <source>
        <dbReference type="EMBL" id="MCW3804220.1"/>
    </source>
</evidence>
<dbReference type="AlphaFoldDB" id="A0AAE3SJD1"/>
<dbReference type="Gene3D" id="3.40.50.1820">
    <property type="entry name" value="alpha/beta hydrolase"/>
    <property type="match status" value="1"/>
</dbReference>
<feature type="domain" description="AB hydrolase-1" evidence="1">
    <location>
        <begin position="26"/>
        <end position="260"/>
    </location>
</feature>
<dbReference type="Proteomes" id="UP001207408">
    <property type="component" value="Unassembled WGS sequence"/>
</dbReference>